<dbReference type="OrthoDB" id="4851229at2759"/>
<keyword evidence="2" id="KW-1185">Reference proteome</keyword>
<comment type="caution">
    <text evidence="1">The sequence shown here is derived from an EMBL/GenBank/DDBJ whole genome shotgun (WGS) entry which is preliminary data.</text>
</comment>
<gene>
    <name evidence="1" type="ORF">CMUS01_10241</name>
</gene>
<evidence type="ECO:0000313" key="2">
    <source>
        <dbReference type="Proteomes" id="UP000639643"/>
    </source>
</evidence>
<dbReference type="Proteomes" id="UP000639643">
    <property type="component" value="Unassembled WGS sequence"/>
</dbReference>
<sequence length="244" mass="27482">MDHEDLRSVVVQRFLDHFQNPPSGSEHPYDDEKRKLDIVSALVDLFSQEQSPDRGKKLQIIDAALRSFQDPKLASVHLDETLRFHSAAQVAIYPPRSAFTSKPVSVYSWAAFLVPPVEELELLLGNLDGPRNRLSLAYDVNSRWCRSQVSFEPLRTVENGIRLRLHYLPGAVKLGEGEVSTPPFVWCNDLAQNPMEVFNSLPANDDEDGVRLVSAETQHLIREGHDFDVAADLEDPEDIPDMAL</sequence>
<name>A0A8H6K4B4_9PEZI</name>
<proteinExistence type="predicted"/>
<protein>
    <submittedName>
        <fullName evidence="1">Uncharacterized protein</fullName>
    </submittedName>
</protein>
<accession>A0A8H6K4B4</accession>
<organism evidence="1 2">
    <name type="scientific">Colletotrichum musicola</name>
    <dbReference type="NCBI Taxonomy" id="2175873"/>
    <lineage>
        <taxon>Eukaryota</taxon>
        <taxon>Fungi</taxon>
        <taxon>Dikarya</taxon>
        <taxon>Ascomycota</taxon>
        <taxon>Pezizomycotina</taxon>
        <taxon>Sordariomycetes</taxon>
        <taxon>Hypocreomycetidae</taxon>
        <taxon>Glomerellales</taxon>
        <taxon>Glomerellaceae</taxon>
        <taxon>Colletotrichum</taxon>
        <taxon>Colletotrichum orchidearum species complex</taxon>
    </lineage>
</organism>
<dbReference type="AlphaFoldDB" id="A0A8H6K4B4"/>
<reference evidence="1" key="1">
    <citation type="journal article" date="2020" name="Phytopathology">
        <title>Genome Sequence Resources of Colletotrichum truncatum, C. plurivorum, C. musicola, and C. sojae: Four Species Pathogenic to Soybean (Glycine max).</title>
        <authorList>
            <person name="Rogerio F."/>
            <person name="Boufleur T.R."/>
            <person name="Ciampi-Guillardi M."/>
            <person name="Sukno S.A."/>
            <person name="Thon M.R."/>
            <person name="Massola Junior N.S."/>
            <person name="Baroncelli R."/>
        </authorList>
    </citation>
    <scope>NUCLEOTIDE SEQUENCE</scope>
    <source>
        <strain evidence="1">LFN0074</strain>
    </source>
</reference>
<evidence type="ECO:0000313" key="1">
    <source>
        <dbReference type="EMBL" id="KAF6824458.1"/>
    </source>
</evidence>
<dbReference type="EMBL" id="WIGM01000466">
    <property type="protein sequence ID" value="KAF6824458.1"/>
    <property type="molecule type" value="Genomic_DNA"/>
</dbReference>